<sequence>MERRVVITGIGLVTPLGLTTAANWDAALAGRSGIGPITRFDASGFGTRFAGEVKDFNPADFIEKKEIKKMDRFIQFAIAAATEAVADSGLTIDETNAERVGVIVGSGMGGLETLGNNEQVCSEKGPDRVSAFFIPGCVINLAPGQISIRFGAKGPNFSPVSACATGTHAIGEAFHIIKRGEADAIISGGAEATITPVAVAGFSNMKALSSRNDAPEKASRPFDAERDGFVMGEGAGILILEELEHARKRGAKIYAEVVGFGMNSDAYHITSPIPDGSGAARCMELAVASAGIAKEEVSYINAHGTSTPINDAMETQAIKQAFGDHARQLLVSSTKSMTGHLLGAAGGVETAFSALALYHQMVPPTINLEHPDPDCDLDYVAGQARSAELKVAISNSFGFGSTNACVALRRFTE</sequence>
<comment type="similarity">
    <text evidence="2 14 16">Belongs to the thiolase-like superfamily. Beta-ketoacyl-ACP synthases family.</text>
</comment>
<dbReference type="SUPFAM" id="SSF53901">
    <property type="entry name" value="Thiolase-like"/>
    <property type="match status" value="2"/>
</dbReference>
<dbReference type="GO" id="GO:0005829">
    <property type="term" value="C:cytosol"/>
    <property type="evidence" value="ECO:0007669"/>
    <property type="project" value="TreeGrafter"/>
</dbReference>
<evidence type="ECO:0000256" key="6">
    <source>
        <dbReference type="ARBA" id="ARBA00022679"/>
    </source>
</evidence>
<keyword evidence="5 14" id="KW-0444">Lipid biosynthesis</keyword>
<evidence type="ECO:0000256" key="10">
    <source>
        <dbReference type="ARBA" id="ARBA00023315"/>
    </source>
</evidence>
<dbReference type="Pfam" id="PF00109">
    <property type="entry name" value="ketoacyl-synt"/>
    <property type="match status" value="1"/>
</dbReference>
<dbReference type="GO" id="GO:0006633">
    <property type="term" value="P:fatty acid biosynthetic process"/>
    <property type="evidence" value="ECO:0007669"/>
    <property type="project" value="UniProtKB-UniRule"/>
</dbReference>
<evidence type="ECO:0000259" key="17">
    <source>
        <dbReference type="SMART" id="SM00825"/>
    </source>
</evidence>
<feature type="domain" description="Ketosynthase family 3 (KS3)" evidence="17">
    <location>
        <begin position="5"/>
        <end position="413"/>
    </location>
</feature>
<dbReference type="Proteomes" id="UP000295008">
    <property type="component" value="Unassembled WGS sequence"/>
</dbReference>
<evidence type="ECO:0000256" key="3">
    <source>
        <dbReference type="ARBA" id="ARBA00012356"/>
    </source>
</evidence>
<comment type="function">
    <text evidence="11 14">Involved in the type II fatty acid elongation cycle. Catalyzes the elongation of a wide range of acyl-ACP by the addition of two carbons from malonyl-ACP to an acyl acceptor. Can efficiently catalyze the conversion of palmitoleoyl-ACP (cis-hexadec-9-enoyl-ACP) to cis-vaccenoyl-ACP (cis-octadec-11-enoyl-ACP), an essential step in the thermal regulation of fatty acid composition.</text>
</comment>
<evidence type="ECO:0000256" key="1">
    <source>
        <dbReference type="ARBA" id="ARBA00005194"/>
    </source>
</evidence>
<dbReference type="UniPathway" id="UPA00094"/>
<dbReference type="PANTHER" id="PTHR11712:SF336">
    <property type="entry name" value="3-OXOACYL-[ACYL-CARRIER-PROTEIN] SYNTHASE, MITOCHONDRIAL"/>
    <property type="match status" value="1"/>
</dbReference>
<evidence type="ECO:0000256" key="11">
    <source>
        <dbReference type="ARBA" id="ARBA00024006"/>
    </source>
</evidence>
<dbReference type="InterPro" id="IPR016039">
    <property type="entry name" value="Thiolase-like"/>
</dbReference>
<evidence type="ECO:0000256" key="5">
    <source>
        <dbReference type="ARBA" id="ARBA00022516"/>
    </source>
</evidence>
<dbReference type="PANTHER" id="PTHR11712">
    <property type="entry name" value="POLYKETIDE SYNTHASE-RELATED"/>
    <property type="match status" value="1"/>
</dbReference>
<evidence type="ECO:0000256" key="2">
    <source>
        <dbReference type="ARBA" id="ARBA00008467"/>
    </source>
</evidence>
<comment type="catalytic activity">
    <reaction evidence="13 14">
        <text>a fatty acyl-[ACP] + malonyl-[ACP] + H(+) = a 3-oxoacyl-[ACP] + holo-[ACP] + CO2</text>
        <dbReference type="Rhea" id="RHEA:22836"/>
        <dbReference type="Rhea" id="RHEA-COMP:9623"/>
        <dbReference type="Rhea" id="RHEA-COMP:9685"/>
        <dbReference type="Rhea" id="RHEA-COMP:9916"/>
        <dbReference type="Rhea" id="RHEA-COMP:14125"/>
        <dbReference type="ChEBI" id="CHEBI:15378"/>
        <dbReference type="ChEBI" id="CHEBI:16526"/>
        <dbReference type="ChEBI" id="CHEBI:64479"/>
        <dbReference type="ChEBI" id="CHEBI:78449"/>
        <dbReference type="ChEBI" id="CHEBI:78776"/>
        <dbReference type="ChEBI" id="CHEBI:138651"/>
    </reaction>
</comment>
<dbReference type="PIRSF" id="PIRSF000447">
    <property type="entry name" value="KAS_II"/>
    <property type="match status" value="1"/>
</dbReference>
<dbReference type="FunFam" id="3.40.47.10:FF:000009">
    <property type="entry name" value="3-oxoacyl-[acyl-carrier-protein] synthase 2"/>
    <property type="match status" value="1"/>
</dbReference>
<keyword evidence="9 14" id="KW-0275">Fatty acid biosynthesis</keyword>
<dbReference type="OrthoDB" id="9808669at2"/>
<dbReference type="GO" id="GO:0004315">
    <property type="term" value="F:3-oxoacyl-[acyl-carrier-protein] synthase activity"/>
    <property type="evidence" value="ECO:0007669"/>
    <property type="project" value="UniProtKB-UniRule"/>
</dbReference>
<dbReference type="InterPro" id="IPR014031">
    <property type="entry name" value="Ketoacyl_synth_C"/>
</dbReference>
<accession>A0A4R1RU79</accession>
<evidence type="ECO:0000256" key="13">
    <source>
        <dbReference type="ARBA" id="ARBA00047659"/>
    </source>
</evidence>
<evidence type="ECO:0000313" key="19">
    <source>
        <dbReference type="Proteomes" id="UP000295008"/>
    </source>
</evidence>
<reference evidence="18 19" key="1">
    <citation type="submission" date="2019-03" db="EMBL/GenBank/DDBJ databases">
        <title>Genomic Encyclopedia of Type Strains, Phase IV (KMG-IV): sequencing the most valuable type-strain genomes for metagenomic binning, comparative biology and taxonomic classification.</title>
        <authorList>
            <person name="Goeker M."/>
        </authorList>
    </citation>
    <scope>NUCLEOTIDE SEQUENCE [LARGE SCALE GENOMIC DNA]</scope>
    <source>
        <strain evidence="18 19">LX-B</strain>
    </source>
</reference>
<protein>
    <recommendedName>
        <fullName evidence="4 14">3-oxoacyl-[acyl-carrier-protein] synthase 2</fullName>
        <ecNumber evidence="3 14">2.3.1.179</ecNumber>
    </recommendedName>
</protein>
<keyword evidence="19" id="KW-1185">Reference proteome</keyword>
<evidence type="ECO:0000256" key="4">
    <source>
        <dbReference type="ARBA" id="ARBA00014657"/>
    </source>
</evidence>
<dbReference type="EC" id="2.3.1.179" evidence="3 14"/>
<dbReference type="InterPro" id="IPR000794">
    <property type="entry name" value="Beta-ketoacyl_synthase"/>
</dbReference>
<dbReference type="InterPro" id="IPR014030">
    <property type="entry name" value="Ketoacyl_synth_N"/>
</dbReference>
<dbReference type="InterPro" id="IPR020841">
    <property type="entry name" value="PKS_Beta-ketoAc_synthase_dom"/>
</dbReference>
<name>A0A4R1RU79_HYDET</name>
<dbReference type="NCBIfam" id="TIGR03150">
    <property type="entry name" value="fabF"/>
    <property type="match status" value="1"/>
</dbReference>
<evidence type="ECO:0000256" key="7">
    <source>
        <dbReference type="ARBA" id="ARBA00022832"/>
    </source>
</evidence>
<keyword evidence="6 14" id="KW-0808">Transferase</keyword>
<organism evidence="18 19">
    <name type="scientific">Hydrogenispora ethanolica</name>
    <dbReference type="NCBI Taxonomy" id="1082276"/>
    <lineage>
        <taxon>Bacteria</taxon>
        <taxon>Bacillati</taxon>
        <taxon>Bacillota</taxon>
        <taxon>Hydrogenispora</taxon>
    </lineage>
</organism>
<dbReference type="CDD" id="cd00834">
    <property type="entry name" value="KAS_I_II"/>
    <property type="match status" value="1"/>
</dbReference>
<dbReference type="InterPro" id="IPR017568">
    <property type="entry name" value="3-oxoacyl-ACP_synth-2"/>
</dbReference>
<comment type="caution">
    <text evidence="18">The sequence shown here is derived from an EMBL/GenBank/DDBJ whole genome shotgun (WGS) entry which is preliminary data.</text>
</comment>
<dbReference type="Gene3D" id="3.40.47.10">
    <property type="match status" value="1"/>
</dbReference>
<dbReference type="AlphaFoldDB" id="A0A4R1RU79"/>
<evidence type="ECO:0000256" key="8">
    <source>
        <dbReference type="ARBA" id="ARBA00023098"/>
    </source>
</evidence>
<dbReference type="EMBL" id="SLUN01000010">
    <property type="protein sequence ID" value="TCL70121.1"/>
    <property type="molecule type" value="Genomic_DNA"/>
</dbReference>
<comment type="pathway">
    <text evidence="1 14">Lipid metabolism; fatty acid biosynthesis.</text>
</comment>
<evidence type="ECO:0000256" key="9">
    <source>
        <dbReference type="ARBA" id="ARBA00023160"/>
    </source>
</evidence>
<dbReference type="NCBIfam" id="NF005589">
    <property type="entry name" value="PRK07314.1"/>
    <property type="match status" value="1"/>
</dbReference>
<evidence type="ECO:0000256" key="15">
    <source>
        <dbReference type="PIRSR" id="PIRSR000447-1"/>
    </source>
</evidence>
<dbReference type="InterPro" id="IPR018201">
    <property type="entry name" value="Ketoacyl_synth_AS"/>
</dbReference>
<evidence type="ECO:0000256" key="12">
    <source>
        <dbReference type="ARBA" id="ARBA00047318"/>
    </source>
</evidence>
<feature type="active site" description="For beta-ketoacyl synthase activity" evidence="15">
    <location>
        <position position="163"/>
    </location>
</feature>
<evidence type="ECO:0000256" key="14">
    <source>
        <dbReference type="PIRNR" id="PIRNR000447"/>
    </source>
</evidence>
<keyword evidence="10 14" id="KW-0012">Acyltransferase</keyword>
<evidence type="ECO:0000313" key="18">
    <source>
        <dbReference type="EMBL" id="TCL70121.1"/>
    </source>
</evidence>
<dbReference type="RefSeq" id="WP_132014207.1">
    <property type="nucleotide sequence ID" value="NZ_SLUN01000010.1"/>
</dbReference>
<keyword evidence="7" id="KW-0276">Fatty acid metabolism</keyword>
<dbReference type="NCBIfam" id="NF004970">
    <property type="entry name" value="PRK06333.1"/>
    <property type="match status" value="1"/>
</dbReference>
<evidence type="ECO:0000256" key="16">
    <source>
        <dbReference type="RuleBase" id="RU003694"/>
    </source>
</evidence>
<dbReference type="SMART" id="SM00825">
    <property type="entry name" value="PKS_KS"/>
    <property type="match status" value="1"/>
</dbReference>
<comment type="catalytic activity">
    <reaction evidence="12 14">
        <text>(9Z)-hexadecenoyl-[ACP] + malonyl-[ACP] + H(+) = 3-oxo-(11Z)-octadecenoyl-[ACP] + holo-[ACP] + CO2</text>
        <dbReference type="Rhea" id="RHEA:55040"/>
        <dbReference type="Rhea" id="RHEA-COMP:9623"/>
        <dbReference type="Rhea" id="RHEA-COMP:9685"/>
        <dbReference type="Rhea" id="RHEA-COMP:10800"/>
        <dbReference type="Rhea" id="RHEA-COMP:14074"/>
        <dbReference type="ChEBI" id="CHEBI:15378"/>
        <dbReference type="ChEBI" id="CHEBI:16526"/>
        <dbReference type="ChEBI" id="CHEBI:64479"/>
        <dbReference type="ChEBI" id="CHEBI:78449"/>
        <dbReference type="ChEBI" id="CHEBI:83989"/>
        <dbReference type="ChEBI" id="CHEBI:138538"/>
        <dbReference type="EC" id="2.3.1.179"/>
    </reaction>
</comment>
<dbReference type="PROSITE" id="PS00606">
    <property type="entry name" value="KS3_1"/>
    <property type="match status" value="1"/>
</dbReference>
<dbReference type="Pfam" id="PF02801">
    <property type="entry name" value="Ketoacyl-synt_C"/>
    <property type="match status" value="1"/>
</dbReference>
<proteinExistence type="inferred from homology"/>
<gene>
    <name evidence="18" type="ORF">EDC14_1010110</name>
</gene>
<keyword evidence="8" id="KW-0443">Lipid metabolism</keyword>